<dbReference type="EMBL" id="VFML01000001">
    <property type="protein sequence ID" value="TQJ04436.1"/>
    <property type="molecule type" value="Genomic_DNA"/>
</dbReference>
<dbReference type="AlphaFoldDB" id="A0A542DMW6"/>
<dbReference type="Proteomes" id="UP000320876">
    <property type="component" value="Unassembled WGS sequence"/>
</dbReference>
<name>A0A542DMW6_AMYCI</name>
<comment type="caution">
    <text evidence="2">The sequence shown here is derived from an EMBL/GenBank/DDBJ whole genome shotgun (WGS) entry which is preliminary data.</text>
</comment>
<keyword evidence="3" id="KW-1185">Reference proteome</keyword>
<reference evidence="2 3" key="1">
    <citation type="submission" date="2019-06" db="EMBL/GenBank/DDBJ databases">
        <title>Sequencing the genomes of 1000 actinobacteria strains.</title>
        <authorList>
            <person name="Klenk H.-P."/>
        </authorList>
    </citation>
    <scope>NUCLEOTIDE SEQUENCE [LARGE SCALE GENOMIC DNA]</scope>
    <source>
        <strain evidence="2 3">DSM 45679</strain>
    </source>
</reference>
<dbReference type="RefSeq" id="WP_142000112.1">
    <property type="nucleotide sequence ID" value="NZ_VFML01000001.1"/>
</dbReference>
<evidence type="ECO:0000313" key="2">
    <source>
        <dbReference type="EMBL" id="TQJ04436.1"/>
    </source>
</evidence>
<evidence type="ECO:0000313" key="3">
    <source>
        <dbReference type="Proteomes" id="UP000320876"/>
    </source>
</evidence>
<evidence type="ECO:0000256" key="1">
    <source>
        <dbReference type="SAM" id="MobiDB-lite"/>
    </source>
</evidence>
<feature type="region of interest" description="Disordered" evidence="1">
    <location>
        <begin position="344"/>
        <end position="380"/>
    </location>
</feature>
<feature type="region of interest" description="Disordered" evidence="1">
    <location>
        <begin position="211"/>
        <end position="331"/>
    </location>
</feature>
<proteinExistence type="predicted"/>
<sequence>MAEVHDGPAGDGLAVPLRLHNLLLALAGRLDDSALSEARELVARSHLDEAAELAAGTLIAGRIPTAGSEQRELALVLEMSRSDPTLVDQVLVDEGYTPQPHRFTGENEPERGVAEALEKTLRVLPDLRSVHAVWRNTPAGSVPGPLPQRVVLVEIGPEAHPPAVAYRVDAALRRANLPSVVEVTGPWAERFGYHESAYGSATAVWLASSASSGSQSSGEQRPKKRNRHVSPVAETPREPAQAGAPAMTEQPERPERPEQPPAPNPLAVPPARQEDQEGVASTTDMSSADVAQLRAALAEDPETGKAIAEGRTRTDEVVELPELDLDDPQLSERDRELLRELHAELAERERAEAAGGRPNNGAKRGTEPPARGWADGFSGA</sequence>
<gene>
    <name evidence="2" type="ORF">FB471_4230</name>
</gene>
<protein>
    <submittedName>
        <fullName evidence="2">Uncharacterized protein</fullName>
    </submittedName>
</protein>
<feature type="compositionally biased region" description="Acidic residues" evidence="1">
    <location>
        <begin position="317"/>
        <end position="329"/>
    </location>
</feature>
<organism evidence="2 3">
    <name type="scientific">Amycolatopsis cihanbeyliensis</name>
    <dbReference type="NCBI Taxonomy" id="1128664"/>
    <lineage>
        <taxon>Bacteria</taxon>
        <taxon>Bacillati</taxon>
        <taxon>Actinomycetota</taxon>
        <taxon>Actinomycetes</taxon>
        <taxon>Pseudonocardiales</taxon>
        <taxon>Pseudonocardiaceae</taxon>
        <taxon>Amycolatopsis</taxon>
    </lineage>
</organism>
<feature type="compositionally biased region" description="Pro residues" evidence="1">
    <location>
        <begin position="259"/>
        <end position="268"/>
    </location>
</feature>
<dbReference type="OrthoDB" id="5168860at2"/>
<accession>A0A542DMW6</accession>